<feature type="transmembrane region" description="Helical" evidence="7">
    <location>
        <begin position="341"/>
        <end position="360"/>
    </location>
</feature>
<dbReference type="Pfam" id="PF06738">
    <property type="entry name" value="ThrE"/>
    <property type="match status" value="1"/>
</dbReference>
<keyword evidence="4 7" id="KW-1133">Transmembrane helix</keyword>
<accession>A0A1H9QF70</accession>
<evidence type="ECO:0000259" key="8">
    <source>
        <dbReference type="Pfam" id="PF06738"/>
    </source>
</evidence>
<comment type="similarity">
    <text evidence="6">Belongs to the ThrE exporter (TC 2.A.79) family.</text>
</comment>
<reference evidence="10 11" key="1">
    <citation type="submission" date="2016-10" db="EMBL/GenBank/DDBJ databases">
        <authorList>
            <person name="de Groot N.N."/>
        </authorList>
    </citation>
    <scope>NUCLEOTIDE SEQUENCE [LARGE SCALE GENOMIC DNA]</scope>
    <source>
        <strain evidence="10 11">DSM 16859</strain>
    </source>
</reference>
<dbReference type="Proteomes" id="UP000198815">
    <property type="component" value="Unassembled WGS sequence"/>
</dbReference>
<dbReference type="InterPro" id="IPR010619">
    <property type="entry name" value="ThrE-like_N"/>
</dbReference>
<evidence type="ECO:0000313" key="10">
    <source>
        <dbReference type="EMBL" id="SER59057.1"/>
    </source>
</evidence>
<organism evidence="10 11">
    <name type="scientific">Propionibacterium cyclohexanicum</name>
    <dbReference type="NCBI Taxonomy" id="64702"/>
    <lineage>
        <taxon>Bacteria</taxon>
        <taxon>Bacillati</taxon>
        <taxon>Actinomycetota</taxon>
        <taxon>Actinomycetes</taxon>
        <taxon>Propionibacteriales</taxon>
        <taxon>Propionibacteriaceae</taxon>
        <taxon>Propionibacterium</taxon>
    </lineage>
</organism>
<comment type="subcellular location">
    <subcellularLocation>
        <location evidence="1">Cell membrane</location>
        <topology evidence="1">Multi-pass membrane protein</topology>
    </subcellularLocation>
</comment>
<dbReference type="AlphaFoldDB" id="A0A1H9QF70"/>
<evidence type="ECO:0000256" key="5">
    <source>
        <dbReference type="ARBA" id="ARBA00023136"/>
    </source>
</evidence>
<evidence type="ECO:0000256" key="3">
    <source>
        <dbReference type="ARBA" id="ARBA00022692"/>
    </source>
</evidence>
<feature type="domain" description="Threonine/Serine exporter ThrE" evidence="9">
    <location>
        <begin position="296"/>
        <end position="419"/>
    </location>
</feature>
<dbReference type="GO" id="GO:0022857">
    <property type="term" value="F:transmembrane transporter activity"/>
    <property type="evidence" value="ECO:0007669"/>
    <property type="project" value="InterPro"/>
</dbReference>
<feature type="transmembrane region" description="Helical" evidence="7">
    <location>
        <begin position="399"/>
        <end position="423"/>
    </location>
</feature>
<evidence type="ECO:0000256" key="1">
    <source>
        <dbReference type="ARBA" id="ARBA00004651"/>
    </source>
</evidence>
<feature type="transmembrane region" description="Helical" evidence="7">
    <location>
        <begin position="288"/>
        <end position="309"/>
    </location>
</feature>
<dbReference type="EMBL" id="FOGZ01000003">
    <property type="protein sequence ID" value="SER59057.1"/>
    <property type="molecule type" value="Genomic_DNA"/>
</dbReference>
<dbReference type="GO" id="GO:0005886">
    <property type="term" value="C:plasma membrane"/>
    <property type="evidence" value="ECO:0007669"/>
    <property type="project" value="UniProtKB-SubCell"/>
</dbReference>
<evidence type="ECO:0000259" key="9">
    <source>
        <dbReference type="Pfam" id="PF12821"/>
    </source>
</evidence>
<dbReference type="GO" id="GO:0015744">
    <property type="term" value="P:succinate transport"/>
    <property type="evidence" value="ECO:0007669"/>
    <property type="project" value="TreeGrafter"/>
</dbReference>
<dbReference type="PANTHER" id="PTHR34390:SF2">
    <property type="entry name" value="SUCCINATE TRANSPORTER SUBUNIT YJJP-RELATED"/>
    <property type="match status" value="1"/>
</dbReference>
<evidence type="ECO:0000256" key="2">
    <source>
        <dbReference type="ARBA" id="ARBA00022475"/>
    </source>
</evidence>
<dbReference type="Pfam" id="PF12821">
    <property type="entry name" value="ThrE_2"/>
    <property type="match status" value="1"/>
</dbReference>
<dbReference type="InterPro" id="IPR050539">
    <property type="entry name" value="ThrE_Dicarb/AminoAcid_Exp"/>
</dbReference>
<evidence type="ECO:0000313" key="11">
    <source>
        <dbReference type="Proteomes" id="UP000198815"/>
    </source>
</evidence>
<keyword evidence="3 7" id="KW-0812">Transmembrane</keyword>
<keyword evidence="11" id="KW-1185">Reference proteome</keyword>
<dbReference type="PANTHER" id="PTHR34390">
    <property type="entry name" value="UPF0442 PROTEIN YJJB-RELATED"/>
    <property type="match status" value="1"/>
</dbReference>
<dbReference type="InterPro" id="IPR024528">
    <property type="entry name" value="ThrE_2"/>
</dbReference>
<feature type="transmembrane region" description="Helical" evidence="7">
    <location>
        <begin position="184"/>
        <end position="201"/>
    </location>
</feature>
<evidence type="ECO:0000256" key="4">
    <source>
        <dbReference type="ARBA" id="ARBA00022989"/>
    </source>
</evidence>
<gene>
    <name evidence="10" type="ORF">SAMN05443377_10376</name>
</gene>
<evidence type="ECO:0000256" key="6">
    <source>
        <dbReference type="ARBA" id="ARBA00034125"/>
    </source>
</evidence>
<keyword evidence="5 7" id="KW-0472">Membrane</keyword>
<protein>
    <submittedName>
        <fullName evidence="10">Uncharacterized membrane protein YjjP, DUF1212 family</fullName>
    </submittedName>
</protein>
<name>A0A1H9QF70_9ACTN</name>
<keyword evidence="2" id="KW-1003">Cell membrane</keyword>
<feature type="transmembrane region" description="Helical" evidence="7">
    <location>
        <begin position="367"/>
        <end position="387"/>
    </location>
</feature>
<feature type="transmembrane region" description="Helical" evidence="7">
    <location>
        <begin position="254"/>
        <end position="276"/>
    </location>
</feature>
<feature type="transmembrane region" description="Helical" evidence="7">
    <location>
        <begin position="316"/>
        <end position="335"/>
    </location>
</feature>
<dbReference type="STRING" id="64702.SAMN05443377_10376"/>
<dbReference type="OrthoDB" id="2148488at2"/>
<feature type="transmembrane region" description="Helical" evidence="7">
    <location>
        <begin position="221"/>
        <end position="242"/>
    </location>
</feature>
<feature type="domain" description="Threonine/serine exporter-like N-terminal" evidence="8">
    <location>
        <begin position="28"/>
        <end position="271"/>
    </location>
</feature>
<evidence type="ECO:0000256" key="7">
    <source>
        <dbReference type="SAM" id="Phobius"/>
    </source>
</evidence>
<proteinExistence type="inferred from homology"/>
<sequence length="449" mass="47809">MVAVSGDESDGARTNGWDNPDFVDRTEAVVRLGSMLLSAGTGAYRVKHAMARAAMALGMDRHDAAVSLTEIITTTHMGDNFRTVVREVPRVAVDARRIEALETLSRNMPNGCDAFFLESRLDHISRHVKSIWPAWLNVLSAGMACAAFAVLNRFSIEEALVVLIASASGQAVRRTLARREANQFGVAAIAGAVSSLVYLIVSVLCRAQPWLPLHNVDGTGYVAAILFLVPGFPMMTAVLDIARLDFGAGLPRAFYAMAIVLSAGAGAWAICLVFGLEPLPPGYQITGVWWWIAIAVSTFIGICGFAVMFNSTPAMIWRAALAGTLANLTRFALSAAGVPDAAGSFIGGLITGLLAFAFANHNTLPRITLSVPGSVIMVPGAAMYRTLYWFNASNTTQAITFGMDALIGVLALASGLAAARMCTDPGWTIMRWRPSPHAFRTEEGSTLIG</sequence>